<proteinExistence type="predicted"/>
<gene>
    <name evidence="7" type="ORF">NQ318_002972</name>
</gene>
<keyword evidence="4" id="KW-0548">Nucleotidyltransferase</keyword>
<sequence length="112" mass="13033">MLENPTLKNITDPNFGRPPEHQNELLQRLGEHHITSFNYMIRKGLSQAIDNLNPVEFVLSERRIKLKISNYTFNSPEVPFGTIGVRNNLIYPTECRQRAATYKGKLYVDVDW</sequence>
<keyword evidence="8" id="KW-1185">Reference proteome</keyword>
<keyword evidence="5" id="KW-0804">Transcription</keyword>
<dbReference type="SUPFAM" id="SSF64484">
    <property type="entry name" value="beta and beta-prime subunits of DNA dependent RNA-polymerase"/>
    <property type="match status" value="1"/>
</dbReference>
<keyword evidence="2" id="KW-0240">DNA-directed RNA polymerase</keyword>
<evidence type="ECO:0000313" key="7">
    <source>
        <dbReference type="EMBL" id="KAJ8953552.1"/>
    </source>
</evidence>
<dbReference type="InterPro" id="IPR007644">
    <property type="entry name" value="RNA_pol_bsu_protrusion"/>
</dbReference>
<evidence type="ECO:0000256" key="1">
    <source>
        <dbReference type="ARBA" id="ARBA00012418"/>
    </source>
</evidence>
<dbReference type="EMBL" id="JAPWTK010000055">
    <property type="protein sequence ID" value="KAJ8953552.1"/>
    <property type="molecule type" value="Genomic_DNA"/>
</dbReference>
<dbReference type="AlphaFoldDB" id="A0AAV8YRJ3"/>
<evidence type="ECO:0000256" key="4">
    <source>
        <dbReference type="ARBA" id="ARBA00022695"/>
    </source>
</evidence>
<dbReference type="Pfam" id="PF04563">
    <property type="entry name" value="RNA_pol_Rpb2_1"/>
    <property type="match status" value="1"/>
</dbReference>
<dbReference type="Gene3D" id="3.90.1100.10">
    <property type="match status" value="1"/>
</dbReference>
<feature type="domain" description="RNA polymerase beta subunit protrusion" evidence="6">
    <location>
        <begin position="29"/>
        <end position="112"/>
    </location>
</feature>
<name>A0AAV8YRJ3_9CUCU</name>
<dbReference type="GO" id="GO:0006351">
    <property type="term" value="P:DNA-templated transcription"/>
    <property type="evidence" value="ECO:0007669"/>
    <property type="project" value="InterPro"/>
</dbReference>
<evidence type="ECO:0000313" key="8">
    <source>
        <dbReference type="Proteomes" id="UP001162162"/>
    </source>
</evidence>
<dbReference type="EC" id="2.7.7.6" evidence="1"/>
<dbReference type="GO" id="GO:0003677">
    <property type="term" value="F:DNA binding"/>
    <property type="evidence" value="ECO:0007669"/>
    <property type="project" value="InterPro"/>
</dbReference>
<evidence type="ECO:0000256" key="5">
    <source>
        <dbReference type="ARBA" id="ARBA00023163"/>
    </source>
</evidence>
<protein>
    <recommendedName>
        <fullName evidence="1">DNA-directed RNA polymerase</fullName>
        <ecNumber evidence="1">2.7.7.6</ecNumber>
    </recommendedName>
</protein>
<evidence type="ECO:0000259" key="6">
    <source>
        <dbReference type="Pfam" id="PF04563"/>
    </source>
</evidence>
<dbReference type="GO" id="GO:0000428">
    <property type="term" value="C:DNA-directed RNA polymerase complex"/>
    <property type="evidence" value="ECO:0007669"/>
    <property type="project" value="UniProtKB-KW"/>
</dbReference>
<accession>A0AAV8YRJ3</accession>
<reference evidence="7" key="1">
    <citation type="journal article" date="2023" name="Insect Mol. Biol.">
        <title>Genome sequencing provides insights into the evolution of gene families encoding plant cell wall-degrading enzymes in longhorned beetles.</title>
        <authorList>
            <person name="Shin N.R."/>
            <person name="Okamura Y."/>
            <person name="Kirsch R."/>
            <person name="Pauchet Y."/>
        </authorList>
    </citation>
    <scope>NUCLEOTIDE SEQUENCE</scope>
    <source>
        <strain evidence="7">AMC_N1</strain>
    </source>
</reference>
<dbReference type="GO" id="GO:0003899">
    <property type="term" value="F:DNA-directed RNA polymerase activity"/>
    <property type="evidence" value="ECO:0007669"/>
    <property type="project" value="UniProtKB-EC"/>
</dbReference>
<keyword evidence="3" id="KW-0808">Transferase</keyword>
<comment type="caution">
    <text evidence="7">The sequence shown here is derived from an EMBL/GenBank/DDBJ whole genome shotgun (WGS) entry which is preliminary data.</text>
</comment>
<evidence type="ECO:0000256" key="2">
    <source>
        <dbReference type="ARBA" id="ARBA00022478"/>
    </source>
</evidence>
<dbReference type="Proteomes" id="UP001162162">
    <property type="component" value="Unassembled WGS sequence"/>
</dbReference>
<evidence type="ECO:0000256" key="3">
    <source>
        <dbReference type="ARBA" id="ARBA00022679"/>
    </source>
</evidence>
<organism evidence="7 8">
    <name type="scientific">Aromia moschata</name>
    <dbReference type="NCBI Taxonomy" id="1265417"/>
    <lineage>
        <taxon>Eukaryota</taxon>
        <taxon>Metazoa</taxon>
        <taxon>Ecdysozoa</taxon>
        <taxon>Arthropoda</taxon>
        <taxon>Hexapoda</taxon>
        <taxon>Insecta</taxon>
        <taxon>Pterygota</taxon>
        <taxon>Neoptera</taxon>
        <taxon>Endopterygota</taxon>
        <taxon>Coleoptera</taxon>
        <taxon>Polyphaga</taxon>
        <taxon>Cucujiformia</taxon>
        <taxon>Chrysomeloidea</taxon>
        <taxon>Cerambycidae</taxon>
        <taxon>Cerambycinae</taxon>
        <taxon>Callichromatini</taxon>
        <taxon>Aromia</taxon>
    </lineage>
</organism>